<keyword evidence="1" id="KW-0479">Metal-binding</keyword>
<dbReference type="Gene3D" id="2.60.120.10">
    <property type="entry name" value="Jelly Rolls"/>
    <property type="match status" value="1"/>
</dbReference>
<dbReference type="AlphaFoldDB" id="A0A327JF80"/>
<evidence type="ECO:0000256" key="2">
    <source>
        <dbReference type="SAM" id="MobiDB-lite"/>
    </source>
</evidence>
<dbReference type="GO" id="GO:0046872">
    <property type="term" value="F:metal ion binding"/>
    <property type="evidence" value="ECO:0007669"/>
    <property type="project" value="UniProtKB-KW"/>
</dbReference>
<sequence>MPARITRNDMSESGTGSVKFEQPDLRSGISMFLIDSGPGKGPGPHRHPYPETFVVHEGSVRFTVDGKRIDAQGGDIVIVQTGETHQFTNSGDERLRMTCIHAADAMETEWD</sequence>
<dbReference type="EMBL" id="NPEV01000058">
    <property type="protein sequence ID" value="RAI25047.1"/>
    <property type="molecule type" value="Genomic_DNA"/>
</dbReference>
<feature type="region of interest" description="Disordered" evidence="2">
    <location>
        <begin position="1"/>
        <end position="21"/>
    </location>
</feature>
<feature type="domain" description="Cupin type-2" evidence="3">
    <location>
        <begin position="37"/>
        <end position="100"/>
    </location>
</feature>
<evidence type="ECO:0000256" key="1">
    <source>
        <dbReference type="ARBA" id="ARBA00022723"/>
    </source>
</evidence>
<dbReference type="Pfam" id="PF07883">
    <property type="entry name" value="Cupin_2"/>
    <property type="match status" value="1"/>
</dbReference>
<organism evidence="4 5">
    <name type="scientific">Rhodobium orientis</name>
    <dbReference type="NCBI Taxonomy" id="34017"/>
    <lineage>
        <taxon>Bacteria</taxon>
        <taxon>Pseudomonadati</taxon>
        <taxon>Pseudomonadota</taxon>
        <taxon>Alphaproteobacteria</taxon>
        <taxon>Hyphomicrobiales</taxon>
        <taxon>Rhodobiaceae</taxon>
        <taxon>Rhodobium</taxon>
    </lineage>
</organism>
<protein>
    <recommendedName>
        <fullName evidence="3">Cupin type-2 domain-containing protein</fullName>
    </recommendedName>
</protein>
<keyword evidence="5" id="KW-1185">Reference proteome</keyword>
<dbReference type="InterPro" id="IPR051610">
    <property type="entry name" value="GPI/OXD"/>
</dbReference>
<dbReference type="PANTHER" id="PTHR35848">
    <property type="entry name" value="OXALATE-BINDING PROTEIN"/>
    <property type="match status" value="1"/>
</dbReference>
<evidence type="ECO:0000313" key="4">
    <source>
        <dbReference type="EMBL" id="RAI25047.1"/>
    </source>
</evidence>
<feature type="compositionally biased region" description="Basic and acidic residues" evidence="2">
    <location>
        <begin position="1"/>
        <end position="10"/>
    </location>
</feature>
<dbReference type="CDD" id="cd02208">
    <property type="entry name" value="cupin_RmlC-like"/>
    <property type="match status" value="1"/>
</dbReference>
<evidence type="ECO:0000259" key="3">
    <source>
        <dbReference type="Pfam" id="PF07883"/>
    </source>
</evidence>
<name>A0A327JF80_9HYPH</name>
<evidence type="ECO:0000313" key="5">
    <source>
        <dbReference type="Proteomes" id="UP000249299"/>
    </source>
</evidence>
<comment type="caution">
    <text evidence="4">The sequence shown here is derived from an EMBL/GenBank/DDBJ whole genome shotgun (WGS) entry which is preliminary data.</text>
</comment>
<dbReference type="PANTHER" id="PTHR35848:SF6">
    <property type="entry name" value="CUPIN TYPE-2 DOMAIN-CONTAINING PROTEIN"/>
    <property type="match status" value="1"/>
</dbReference>
<dbReference type="InterPro" id="IPR014710">
    <property type="entry name" value="RmlC-like_jellyroll"/>
</dbReference>
<dbReference type="InterPro" id="IPR013096">
    <property type="entry name" value="Cupin_2"/>
</dbReference>
<accession>A0A327JF80</accession>
<dbReference type="SUPFAM" id="SSF51182">
    <property type="entry name" value="RmlC-like cupins"/>
    <property type="match status" value="1"/>
</dbReference>
<dbReference type="Proteomes" id="UP000249299">
    <property type="component" value="Unassembled WGS sequence"/>
</dbReference>
<gene>
    <name evidence="4" type="ORF">CH339_20055</name>
</gene>
<proteinExistence type="predicted"/>
<dbReference type="OrthoDB" id="122936at2"/>
<dbReference type="InterPro" id="IPR011051">
    <property type="entry name" value="RmlC_Cupin_sf"/>
</dbReference>
<reference evidence="4 5" key="1">
    <citation type="submission" date="2017-07" db="EMBL/GenBank/DDBJ databases">
        <title>Draft Genome Sequences of Select Purple Nonsulfur Bacteria.</title>
        <authorList>
            <person name="Lasarre B."/>
            <person name="Mckinlay J.B."/>
        </authorList>
    </citation>
    <scope>NUCLEOTIDE SEQUENCE [LARGE SCALE GENOMIC DNA]</scope>
    <source>
        <strain evidence="4 5">DSM 11290</strain>
    </source>
</reference>